<evidence type="ECO:0000256" key="1">
    <source>
        <dbReference type="SAM" id="Phobius"/>
    </source>
</evidence>
<feature type="transmembrane region" description="Helical" evidence="1">
    <location>
        <begin position="166"/>
        <end position="193"/>
    </location>
</feature>
<keyword evidence="1" id="KW-0812">Transmembrane</keyword>
<evidence type="ECO:0000313" key="2">
    <source>
        <dbReference type="EMBL" id="KIM26833.1"/>
    </source>
</evidence>
<reference evidence="3" key="2">
    <citation type="submission" date="2015-01" db="EMBL/GenBank/DDBJ databases">
        <title>Evolutionary Origins and Diversification of the Mycorrhizal Mutualists.</title>
        <authorList>
            <consortium name="DOE Joint Genome Institute"/>
            <consortium name="Mycorrhizal Genomics Consortium"/>
            <person name="Kohler A."/>
            <person name="Kuo A."/>
            <person name="Nagy L.G."/>
            <person name="Floudas D."/>
            <person name="Copeland A."/>
            <person name="Barry K.W."/>
            <person name="Cichocki N."/>
            <person name="Veneault-Fourrey C."/>
            <person name="LaButti K."/>
            <person name="Lindquist E.A."/>
            <person name="Lipzen A."/>
            <person name="Lundell T."/>
            <person name="Morin E."/>
            <person name="Murat C."/>
            <person name="Riley R."/>
            <person name="Ohm R."/>
            <person name="Sun H."/>
            <person name="Tunlid A."/>
            <person name="Henrissat B."/>
            <person name="Grigoriev I.V."/>
            <person name="Hibbett D.S."/>
            <person name="Martin F."/>
        </authorList>
    </citation>
    <scope>NUCLEOTIDE SEQUENCE [LARGE SCALE GENOMIC DNA]</scope>
    <source>
        <strain evidence="3">MAFF 305830</strain>
    </source>
</reference>
<reference evidence="2 3" key="1">
    <citation type="submission" date="2014-04" db="EMBL/GenBank/DDBJ databases">
        <authorList>
            <consortium name="DOE Joint Genome Institute"/>
            <person name="Kuo A."/>
            <person name="Zuccaro A."/>
            <person name="Kohler A."/>
            <person name="Nagy L.G."/>
            <person name="Floudas D."/>
            <person name="Copeland A."/>
            <person name="Barry K.W."/>
            <person name="Cichocki N."/>
            <person name="Veneault-Fourrey C."/>
            <person name="LaButti K."/>
            <person name="Lindquist E.A."/>
            <person name="Lipzen A."/>
            <person name="Lundell T."/>
            <person name="Morin E."/>
            <person name="Murat C."/>
            <person name="Sun H."/>
            <person name="Tunlid A."/>
            <person name="Henrissat B."/>
            <person name="Grigoriev I.V."/>
            <person name="Hibbett D.S."/>
            <person name="Martin F."/>
            <person name="Nordberg H.P."/>
            <person name="Cantor M.N."/>
            <person name="Hua S.X."/>
        </authorList>
    </citation>
    <scope>NUCLEOTIDE SEQUENCE [LARGE SCALE GENOMIC DNA]</scope>
    <source>
        <strain evidence="2 3">MAFF 305830</strain>
    </source>
</reference>
<protein>
    <submittedName>
        <fullName evidence="2">Uncharacterized protein</fullName>
    </submittedName>
</protein>
<proteinExistence type="predicted"/>
<dbReference type="HOGENOM" id="CLU_1390993_0_0_1"/>
<dbReference type="EMBL" id="KN824303">
    <property type="protein sequence ID" value="KIM26833.1"/>
    <property type="molecule type" value="Genomic_DNA"/>
</dbReference>
<organism evidence="2 3">
    <name type="scientific">Serendipita vermifera MAFF 305830</name>
    <dbReference type="NCBI Taxonomy" id="933852"/>
    <lineage>
        <taxon>Eukaryota</taxon>
        <taxon>Fungi</taxon>
        <taxon>Dikarya</taxon>
        <taxon>Basidiomycota</taxon>
        <taxon>Agaricomycotina</taxon>
        <taxon>Agaricomycetes</taxon>
        <taxon>Sebacinales</taxon>
        <taxon>Serendipitaceae</taxon>
        <taxon>Serendipita</taxon>
    </lineage>
</organism>
<evidence type="ECO:0000313" key="3">
    <source>
        <dbReference type="Proteomes" id="UP000054097"/>
    </source>
</evidence>
<dbReference type="AlphaFoldDB" id="A0A0C2WKG6"/>
<name>A0A0C2WKG6_SERVB</name>
<gene>
    <name evidence="2" type="ORF">M408DRAFT_25100</name>
</gene>
<accession>A0A0C2WKG6</accession>
<keyword evidence="1" id="KW-0472">Membrane</keyword>
<sequence length="196" mass="22625">MNVSQVARWKKLETLLLQSIDEDDLWWDWELFPNLRLLGLPVSHLYILKKYPRDRPICNFHIYVRSSSYFSPWCIKVKVEHTSDERSKLLGPTLSRLSIVSSSPEPDALKRISDKCDELGIEIVGVASHPLWKRVRYMKSSALSAASHLWKRLRCIPPYVPFKKRLYLAVIGVVEVVGFVVVAPIVSVLIYCLKTF</sequence>
<keyword evidence="1" id="KW-1133">Transmembrane helix</keyword>
<dbReference type="Proteomes" id="UP000054097">
    <property type="component" value="Unassembled WGS sequence"/>
</dbReference>
<keyword evidence="3" id="KW-1185">Reference proteome</keyword>